<evidence type="ECO:0000256" key="3">
    <source>
        <dbReference type="ARBA" id="ARBA00022490"/>
    </source>
</evidence>
<feature type="active site" evidence="8">
    <location>
        <position position="56"/>
    </location>
</feature>
<dbReference type="InterPro" id="IPR013022">
    <property type="entry name" value="Xyl_isomerase-like_TIM-brl"/>
</dbReference>
<evidence type="ECO:0000256" key="8">
    <source>
        <dbReference type="HAMAP-Rule" id="MF_00455"/>
    </source>
</evidence>
<evidence type="ECO:0000259" key="12">
    <source>
        <dbReference type="Pfam" id="PF01261"/>
    </source>
</evidence>
<feature type="binding site" evidence="8">
    <location>
        <position position="178"/>
    </location>
    <ligand>
        <name>Mg(2+)</name>
        <dbReference type="ChEBI" id="CHEBI:18420"/>
        <label>1</label>
    </ligand>
</feature>
<keyword evidence="3 8" id="KW-0963">Cytoplasm</keyword>
<evidence type="ECO:0000256" key="5">
    <source>
        <dbReference type="ARBA" id="ARBA00022723"/>
    </source>
</evidence>
<evidence type="ECO:0000313" key="14">
    <source>
        <dbReference type="Proteomes" id="UP000248714"/>
    </source>
</evidence>
<evidence type="ECO:0000256" key="4">
    <source>
        <dbReference type="ARBA" id="ARBA00022629"/>
    </source>
</evidence>
<gene>
    <name evidence="8" type="primary">xylA</name>
    <name evidence="13" type="ORF">C8D87_101707</name>
</gene>
<organism evidence="13 14">
    <name type="scientific">Lentzea atacamensis</name>
    <dbReference type="NCBI Taxonomy" id="531938"/>
    <lineage>
        <taxon>Bacteria</taxon>
        <taxon>Bacillati</taxon>
        <taxon>Actinomycetota</taxon>
        <taxon>Actinomycetes</taxon>
        <taxon>Pseudonocardiales</taxon>
        <taxon>Pseudonocardiaceae</taxon>
        <taxon>Lentzea</taxon>
    </lineage>
</organism>
<evidence type="ECO:0000256" key="9">
    <source>
        <dbReference type="NCBIfam" id="TIGR02631"/>
    </source>
</evidence>
<comment type="subcellular location">
    <subcellularLocation>
        <location evidence="1 8 11">Cytoplasm</location>
    </subcellularLocation>
</comment>
<feature type="active site" evidence="8">
    <location>
        <position position="53"/>
    </location>
</feature>
<evidence type="ECO:0000256" key="7">
    <source>
        <dbReference type="ARBA" id="ARBA00023277"/>
    </source>
</evidence>
<dbReference type="RefSeq" id="WP_233441879.1">
    <property type="nucleotide sequence ID" value="NZ_QLTT01000001.1"/>
</dbReference>
<dbReference type="PROSITE" id="PS51415">
    <property type="entry name" value="XYLOSE_ISOMERASE"/>
    <property type="match status" value="1"/>
</dbReference>
<evidence type="ECO:0000256" key="11">
    <source>
        <dbReference type="RuleBase" id="RU000610"/>
    </source>
</evidence>
<dbReference type="SUPFAM" id="SSF51658">
    <property type="entry name" value="Xylose isomerase-like"/>
    <property type="match status" value="1"/>
</dbReference>
<keyword evidence="4 8" id="KW-0859">Xylose metabolism</keyword>
<evidence type="ECO:0000256" key="2">
    <source>
        <dbReference type="ARBA" id="ARBA00018232"/>
    </source>
</evidence>
<feature type="binding site" evidence="8">
    <location>
        <position position="217"/>
    </location>
    <ligand>
        <name>Mg(2+)</name>
        <dbReference type="ChEBI" id="CHEBI:18420"/>
        <label>2</label>
    </ligand>
</feature>
<dbReference type="Gene3D" id="3.20.20.150">
    <property type="entry name" value="Divalent-metal-dependent TIM barrel enzymes"/>
    <property type="match status" value="1"/>
</dbReference>
<dbReference type="EC" id="5.3.1.5" evidence="8 9"/>
<dbReference type="Pfam" id="PF01261">
    <property type="entry name" value="AP_endonuc_2"/>
    <property type="match status" value="1"/>
</dbReference>
<sequence length="382" mass="42617">MTTPTPADKFSFGLWTVGWPGRDPFGEATRPELDVVEAVHRLAELGAYGLSFHDDDLFGFAATEREKQIGRLQGALQETGMVIPMVTTNLFNHPVFKDGGFTSNDRGVRRFALRKVLRNIELAAELGAKVFVLWGGREGSEYDTAKDVRAALDRYREGMNLLTQFVTDRGYDLRFALEPKPNEPRGDILLPTIGHALAFITTLDRPELVGLNPEVGHEQMAGLNFVHGIAQALWHDKLFHIDLNGQRSIKYDQDLVFGHGDLMNAFALVDLLENAGYDGPRHFDYKPSRTEDITGVWDSAKANMRTYLLLKERAKAFRADPEVQEALQIAGVDELGKPTLNAGESYEDLMNDDSFDPEKAAERGFGFVRLNQLALEHLAGAR</sequence>
<comment type="similarity">
    <text evidence="8 10">Belongs to the xylose isomerase family.</text>
</comment>
<dbReference type="PRINTS" id="PR00688">
    <property type="entry name" value="XYLOSISMRASE"/>
</dbReference>
<comment type="caution">
    <text evidence="13">The sequence shown here is derived from an EMBL/GenBank/DDBJ whole genome shotgun (WGS) entry which is preliminary data.</text>
</comment>
<comment type="catalytic activity">
    <reaction evidence="8 10">
        <text>alpha-D-xylose = alpha-D-xylulofuranose</text>
        <dbReference type="Rhea" id="RHEA:22816"/>
        <dbReference type="ChEBI" id="CHEBI:28518"/>
        <dbReference type="ChEBI" id="CHEBI:188998"/>
        <dbReference type="EC" id="5.3.1.5"/>
    </reaction>
</comment>
<dbReference type="InterPro" id="IPR013453">
    <property type="entry name" value="XylA_actinobac"/>
</dbReference>
<comment type="cofactor">
    <cofactor evidence="8">
        <name>Mg(2+)</name>
        <dbReference type="ChEBI" id="CHEBI:18420"/>
    </cofactor>
    <text evidence="8">Binds 2 magnesium ions per subunit.</text>
</comment>
<evidence type="ECO:0000256" key="1">
    <source>
        <dbReference type="ARBA" id="ARBA00004496"/>
    </source>
</evidence>
<comment type="caution">
    <text evidence="8">Lacks conserved residue(s) required for the propagation of feature annotation.</text>
</comment>
<dbReference type="InterPro" id="IPR036237">
    <property type="entry name" value="Xyl_isomerase-like_sf"/>
</dbReference>
<dbReference type="EMBL" id="QLTT01000001">
    <property type="protein sequence ID" value="RAS70407.1"/>
    <property type="molecule type" value="Genomic_DNA"/>
</dbReference>
<reference evidence="13 14" key="1">
    <citation type="submission" date="2018-06" db="EMBL/GenBank/DDBJ databases">
        <title>Genomic Encyclopedia of Type Strains, Phase IV (KMG-IV): sequencing the most valuable type-strain genomes for metagenomic binning, comparative biology and taxonomic classification.</title>
        <authorList>
            <person name="Goeker M."/>
        </authorList>
    </citation>
    <scope>NUCLEOTIDE SEQUENCE [LARGE SCALE GENOMIC DNA]</scope>
    <source>
        <strain evidence="13 14">DSM 45479</strain>
    </source>
</reference>
<dbReference type="InterPro" id="IPR001998">
    <property type="entry name" value="Xylose_isomerase"/>
</dbReference>
<feature type="binding site" evidence="8">
    <location>
        <position position="284"/>
    </location>
    <ligand>
        <name>Mg(2+)</name>
        <dbReference type="ChEBI" id="CHEBI:18420"/>
        <label>1</label>
    </ligand>
</feature>
<dbReference type="InterPro" id="IPR050312">
    <property type="entry name" value="IolE/XylAMocC-like"/>
</dbReference>
<keyword evidence="14" id="KW-1185">Reference proteome</keyword>
<dbReference type="HAMAP" id="MF_00455">
    <property type="entry name" value="Xylose_isom_A"/>
    <property type="match status" value="1"/>
</dbReference>
<dbReference type="Proteomes" id="UP000248714">
    <property type="component" value="Unassembled WGS sequence"/>
</dbReference>
<evidence type="ECO:0000313" key="13">
    <source>
        <dbReference type="EMBL" id="RAS70407.1"/>
    </source>
</evidence>
<evidence type="ECO:0000256" key="10">
    <source>
        <dbReference type="RuleBase" id="RU000609"/>
    </source>
</evidence>
<feature type="binding site" evidence="8">
    <location>
        <position position="214"/>
    </location>
    <ligand>
        <name>Mg(2+)</name>
        <dbReference type="ChEBI" id="CHEBI:18420"/>
        <label>1</label>
    </ligand>
</feature>
<dbReference type="PANTHER" id="PTHR12110:SF52">
    <property type="entry name" value="XYLOSE ISOMERASE"/>
    <property type="match status" value="1"/>
</dbReference>
<comment type="subunit">
    <text evidence="8 11">Homotetramer.</text>
</comment>
<accession>A0ABX9EL09</accession>
<evidence type="ECO:0000256" key="6">
    <source>
        <dbReference type="ARBA" id="ARBA00023235"/>
    </source>
</evidence>
<keyword evidence="7 8" id="KW-0119">Carbohydrate metabolism</keyword>
<keyword evidence="8" id="KW-0460">Magnesium</keyword>
<protein>
    <recommendedName>
        <fullName evidence="2 8">Xylose isomerase</fullName>
        <ecNumber evidence="8 9">5.3.1.5</ecNumber>
    </recommendedName>
</protein>
<dbReference type="NCBIfam" id="TIGR02631">
    <property type="entry name" value="xylA_Arthro"/>
    <property type="match status" value="1"/>
</dbReference>
<feature type="binding site" evidence="8">
    <location>
        <position position="242"/>
    </location>
    <ligand>
        <name>Mg(2+)</name>
        <dbReference type="ChEBI" id="CHEBI:18420"/>
        <label>1</label>
    </ligand>
</feature>
<keyword evidence="6 8" id="KW-0413">Isomerase</keyword>
<dbReference type="GO" id="GO:0016853">
    <property type="term" value="F:isomerase activity"/>
    <property type="evidence" value="ECO:0007669"/>
    <property type="project" value="UniProtKB-KW"/>
</dbReference>
<proteinExistence type="inferred from homology"/>
<keyword evidence="5 8" id="KW-0479">Metal-binding</keyword>
<name>A0ABX9EL09_9PSEU</name>
<dbReference type="PANTHER" id="PTHR12110">
    <property type="entry name" value="HYDROXYPYRUVATE ISOMERASE"/>
    <property type="match status" value="1"/>
</dbReference>
<feature type="binding site" evidence="8">
    <location>
        <position position="214"/>
    </location>
    <ligand>
        <name>Mg(2+)</name>
        <dbReference type="ChEBI" id="CHEBI:18420"/>
        <label>2</label>
    </ligand>
</feature>
<feature type="domain" description="Xylose isomerase-like TIM barrel" evidence="12">
    <location>
        <begin position="40"/>
        <end position="288"/>
    </location>
</feature>